<gene>
    <name evidence="1" type="ORF">NTEN_LOCUS1033</name>
</gene>
<reference evidence="1 2" key="1">
    <citation type="submission" date="2020-02" db="EMBL/GenBank/DDBJ databases">
        <authorList>
            <person name="Ferguson B K."/>
        </authorList>
    </citation>
    <scope>NUCLEOTIDE SEQUENCE [LARGE SCALE GENOMIC DNA]</scope>
</reference>
<name>A0A6H5FWP8_9HEMI</name>
<sequence>MEIRSPELLLNRTVRARPDRRSLHALPLTFRRARRPHETAGFTSFLSIGACACTGSIPATHSGPE</sequence>
<dbReference type="AlphaFoldDB" id="A0A6H5FWP8"/>
<dbReference type="EMBL" id="CADCXU010001815">
    <property type="protein sequence ID" value="CAA9994217.1"/>
    <property type="molecule type" value="Genomic_DNA"/>
</dbReference>
<organism evidence="1 2">
    <name type="scientific">Nesidiocoris tenuis</name>
    <dbReference type="NCBI Taxonomy" id="355587"/>
    <lineage>
        <taxon>Eukaryota</taxon>
        <taxon>Metazoa</taxon>
        <taxon>Ecdysozoa</taxon>
        <taxon>Arthropoda</taxon>
        <taxon>Hexapoda</taxon>
        <taxon>Insecta</taxon>
        <taxon>Pterygota</taxon>
        <taxon>Neoptera</taxon>
        <taxon>Paraneoptera</taxon>
        <taxon>Hemiptera</taxon>
        <taxon>Heteroptera</taxon>
        <taxon>Panheteroptera</taxon>
        <taxon>Cimicomorpha</taxon>
        <taxon>Miridae</taxon>
        <taxon>Dicyphina</taxon>
        <taxon>Nesidiocoris</taxon>
    </lineage>
</organism>
<dbReference type="Proteomes" id="UP000479000">
    <property type="component" value="Unassembled WGS sequence"/>
</dbReference>
<evidence type="ECO:0000313" key="2">
    <source>
        <dbReference type="Proteomes" id="UP000479000"/>
    </source>
</evidence>
<evidence type="ECO:0000313" key="1">
    <source>
        <dbReference type="EMBL" id="CAA9994217.1"/>
    </source>
</evidence>
<accession>A0A6H5FWP8</accession>
<protein>
    <submittedName>
        <fullName evidence="1">Uncharacterized protein</fullName>
    </submittedName>
</protein>
<feature type="non-terminal residue" evidence="1">
    <location>
        <position position="65"/>
    </location>
</feature>
<keyword evidence="2" id="KW-1185">Reference proteome</keyword>
<proteinExistence type="predicted"/>